<evidence type="ECO:0000256" key="4">
    <source>
        <dbReference type="ARBA" id="ARBA00011726"/>
    </source>
</evidence>
<dbReference type="PANTHER" id="PTHR31734:SF120">
    <property type="entry name" value="AUXIN-RESPONSIVE PROTEIN IAA25"/>
    <property type="match status" value="1"/>
</dbReference>
<comment type="subunit">
    <text evidence="4 10">Homodimers and heterodimers.</text>
</comment>
<evidence type="ECO:0000313" key="14">
    <source>
        <dbReference type="Proteomes" id="UP001231189"/>
    </source>
</evidence>
<feature type="region of interest" description="Disordered" evidence="11">
    <location>
        <begin position="65"/>
        <end position="86"/>
    </location>
</feature>
<evidence type="ECO:0000256" key="8">
    <source>
        <dbReference type="ARBA" id="ARBA00023242"/>
    </source>
</evidence>
<evidence type="ECO:0000256" key="6">
    <source>
        <dbReference type="ARBA" id="ARBA00023015"/>
    </source>
</evidence>
<feature type="compositionally biased region" description="Basic and acidic residues" evidence="11">
    <location>
        <begin position="77"/>
        <end position="86"/>
    </location>
</feature>
<dbReference type="Pfam" id="PF02309">
    <property type="entry name" value="AUX_IAA"/>
    <property type="match status" value="1"/>
</dbReference>
<comment type="function">
    <text evidence="1 10">Aux/IAA proteins are short-lived transcriptional factors that function as repressors of early auxin response genes at low auxin concentrations.</text>
</comment>
<dbReference type="InterPro" id="IPR033389">
    <property type="entry name" value="AUX/IAA_dom"/>
</dbReference>
<dbReference type="PANTHER" id="PTHR31734">
    <property type="entry name" value="AUXIN-RESPONSIVE PROTEIN IAA17"/>
    <property type="match status" value="1"/>
</dbReference>
<sequence length="254" mass="28245">MKSSSVASSLKHEQVDASKLQEGVLNNLELRLGISSDNGLCAGGGTTNPWLGVGVHPWNLSSRQDKAALEQAQQRPNESHMQREDRPQVVGWPPVCTFRKNLSTTSTRPAYSQDLSKVETCSEEEDHGNTGFSGQERPAMFVKVNLEGYAVGRKININAHRSYTSLSGALQSMFHGFLSDGHRRIATREDGEQLEHQKVKGVMKNYILLYEDNEGDRMLVGDVPWELFIASVKRLYITKDPRADKSDTKNNVTG</sequence>
<comment type="similarity">
    <text evidence="3 10">Belongs to the Aux/IAA family.</text>
</comment>
<evidence type="ECO:0000256" key="10">
    <source>
        <dbReference type="RuleBase" id="RU004549"/>
    </source>
</evidence>
<evidence type="ECO:0000256" key="2">
    <source>
        <dbReference type="ARBA" id="ARBA00004123"/>
    </source>
</evidence>
<dbReference type="GO" id="GO:0009734">
    <property type="term" value="P:auxin-activated signaling pathway"/>
    <property type="evidence" value="ECO:0007669"/>
    <property type="project" value="UniProtKB-UniRule"/>
</dbReference>
<dbReference type="InterPro" id="IPR003311">
    <property type="entry name" value="AUX_IAA"/>
</dbReference>
<dbReference type="Proteomes" id="UP001231189">
    <property type="component" value="Unassembled WGS sequence"/>
</dbReference>
<evidence type="ECO:0000256" key="7">
    <source>
        <dbReference type="ARBA" id="ARBA00023163"/>
    </source>
</evidence>
<evidence type="ECO:0000259" key="12">
    <source>
        <dbReference type="PROSITE" id="PS51745"/>
    </source>
</evidence>
<name>A0AAD8QX58_LOLMU</name>
<gene>
    <name evidence="13" type="ORF">QYE76_033270</name>
</gene>
<dbReference type="GO" id="GO:0006355">
    <property type="term" value="P:regulation of DNA-templated transcription"/>
    <property type="evidence" value="ECO:0007669"/>
    <property type="project" value="InterPro"/>
</dbReference>
<keyword evidence="14" id="KW-1185">Reference proteome</keyword>
<dbReference type="InterPro" id="IPR053793">
    <property type="entry name" value="PB1-like"/>
</dbReference>
<comment type="caution">
    <text evidence="13">The sequence shown here is derived from an EMBL/GenBank/DDBJ whole genome shotgun (WGS) entry which is preliminary data.</text>
</comment>
<keyword evidence="9 10" id="KW-0927">Auxin signaling pathway</keyword>
<keyword evidence="8 10" id="KW-0539">Nucleus</keyword>
<dbReference type="SUPFAM" id="SSF54277">
    <property type="entry name" value="CAD &amp; PB1 domains"/>
    <property type="match status" value="1"/>
</dbReference>
<keyword evidence="5 10" id="KW-0678">Repressor</keyword>
<dbReference type="EMBL" id="JAUUTY010000007">
    <property type="protein sequence ID" value="KAK1609597.1"/>
    <property type="molecule type" value="Genomic_DNA"/>
</dbReference>
<keyword evidence="6 10" id="KW-0805">Transcription regulation</keyword>
<evidence type="ECO:0000256" key="3">
    <source>
        <dbReference type="ARBA" id="ARBA00006728"/>
    </source>
</evidence>
<accession>A0AAD8QX58</accession>
<keyword evidence="7 10" id="KW-0804">Transcription</keyword>
<dbReference type="GO" id="GO:0005634">
    <property type="term" value="C:nucleus"/>
    <property type="evidence" value="ECO:0007669"/>
    <property type="project" value="UniProtKB-SubCell"/>
</dbReference>
<reference evidence="13" key="1">
    <citation type="submission" date="2023-07" db="EMBL/GenBank/DDBJ databases">
        <title>A chromosome-level genome assembly of Lolium multiflorum.</title>
        <authorList>
            <person name="Chen Y."/>
            <person name="Copetti D."/>
            <person name="Kolliker R."/>
            <person name="Studer B."/>
        </authorList>
    </citation>
    <scope>NUCLEOTIDE SEQUENCE</scope>
    <source>
        <strain evidence="13">02402/16</strain>
        <tissue evidence="13">Leaf</tissue>
    </source>
</reference>
<dbReference type="AlphaFoldDB" id="A0AAD8QX58"/>
<protein>
    <recommendedName>
        <fullName evidence="10">Auxin-responsive protein</fullName>
    </recommendedName>
</protein>
<feature type="domain" description="PB1" evidence="12">
    <location>
        <begin position="139"/>
        <end position="240"/>
    </location>
</feature>
<dbReference type="PROSITE" id="PS51745">
    <property type="entry name" value="PB1"/>
    <property type="match status" value="1"/>
</dbReference>
<evidence type="ECO:0000256" key="1">
    <source>
        <dbReference type="ARBA" id="ARBA00002159"/>
    </source>
</evidence>
<evidence type="ECO:0000256" key="9">
    <source>
        <dbReference type="ARBA" id="ARBA00023294"/>
    </source>
</evidence>
<evidence type="ECO:0000313" key="13">
    <source>
        <dbReference type="EMBL" id="KAK1609597.1"/>
    </source>
</evidence>
<dbReference type="Gene3D" id="3.10.20.90">
    <property type="entry name" value="Phosphatidylinositol 3-kinase Catalytic Subunit, Chain A, domain 1"/>
    <property type="match status" value="1"/>
</dbReference>
<proteinExistence type="inferred from homology"/>
<comment type="subcellular location">
    <subcellularLocation>
        <location evidence="2 10">Nucleus</location>
    </subcellularLocation>
</comment>
<evidence type="ECO:0000256" key="11">
    <source>
        <dbReference type="SAM" id="MobiDB-lite"/>
    </source>
</evidence>
<evidence type="ECO:0000256" key="5">
    <source>
        <dbReference type="ARBA" id="ARBA00022491"/>
    </source>
</evidence>
<organism evidence="13 14">
    <name type="scientific">Lolium multiflorum</name>
    <name type="common">Italian ryegrass</name>
    <name type="synonym">Lolium perenne subsp. multiflorum</name>
    <dbReference type="NCBI Taxonomy" id="4521"/>
    <lineage>
        <taxon>Eukaryota</taxon>
        <taxon>Viridiplantae</taxon>
        <taxon>Streptophyta</taxon>
        <taxon>Embryophyta</taxon>
        <taxon>Tracheophyta</taxon>
        <taxon>Spermatophyta</taxon>
        <taxon>Magnoliopsida</taxon>
        <taxon>Liliopsida</taxon>
        <taxon>Poales</taxon>
        <taxon>Poaceae</taxon>
        <taxon>BOP clade</taxon>
        <taxon>Pooideae</taxon>
        <taxon>Poodae</taxon>
        <taxon>Poeae</taxon>
        <taxon>Poeae Chloroplast Group 2 (Poeae type)</taxon>
        <taxon>Loliodinae</taxon>
        <taxon>Loliinae</taxon>
        <taxon>Lolium</taxon>
    </lineage>
</organism>